<protein>
    <submittedName>
        <fullName evidence="1">Uncharacterized protein</fullName>
    </submittedName>
</protein>
<sequence length="51" mass="5805">MFSQFFNLAAVDILSYLVEISSILGSQKPKLGGNLHLCHPRHHEEDMKVPR</sequence>
<name>A0A7T8HIJ5_CALRO</name>
<gene>
    <name evidence="1" type="ORF">FKW44_011850</name>
</gene>
<reference evidence="2" key="1">
    <citation type="submission" date="2021-01" db="EMBL/GenBank/DDBJ databases">
        <title>Caligus Genome Assembly.</title>
        <authorList>
            <person name="Gallardo-Escarate C."/>
        </authorList>
    </citation>
    <scope>NUCLEOTIDE SEQUENCE [LARGE SCALE GENOMIC DNA]</scope>
</reference>
<evidence type="ECO:0000313" key="2">
    <source>
        <dbReference type="Proteomes" id="UP000595437"/>
    </source>
</evidence>
<accession>A0A7T8HIJ5</accession>
<keyword evidence="2" id="KW-1185">Reference proteome</keyword>
<dbReference type="Proteomes" id="UP000595437">
    <property type="component" value="Chromosome 7"/>
</dbReference>
<feature type="non-terminal residue" evidence="1">
    <location>
        <position position="51"/>
    </location>
</feature>
<organism evidence="1 2">
    <name type="scientific">Caligus rogercresseyi</name>
    <name type="common">Sea louse</name>
    <dbReference type="NCBI Taxonomy" id="217165"/>
    <lineage>
        <taxon>Eukaryota</taxon>
        <taxon>Metazoa</taxon>
        <taxon>Ecdysozoa</taxon>
        <taxon>Arthropoda</taxon>
        <taxon>Crustacea</taxon>
        <taxon>Multicrustacea</taxon>
        <taxon>Hexanauplia</taxon>
        <taxon>Copepoda</taxon>
        <taxon>Siphonostomatoida</taxon>
        <taxon>Caligidae</taxon>
        <taxon>Caligus</taxon>
    </lineage>
</organism>
<proteinExistence type="predicted"/>
<dbReference type="AlphaFoldDB" id="A0A7T8HIJ5"/>
<dbReference type="EMBL" id="CP045896">
    <property type="protein sequence ID" value="QQP50732.1"/>
    <property type="molecule type" value="Genomic_DNA"/>
</dbReference>
<evidence type="ECO:0000313" key="1">
    <source>
        <dbReference type="EMBL" id="QQP50732.1"/>
    </source>
</evidence>